<feature type="transmembrane region" description="Helical" evidence="6">
    <location>
        <begin position="52"/>
        <end position="70"/>
    </location>
</feature>
<feature type="transmembrane region" description="Helical" evidence="6">
    <location>
        <begin position="75"/>
        <end position="95"/>
    </location>
</feature>
<evidence type="ECO:0000256" key="5">
    <source>
        <dbReference type="ARBA" id="ARBA00023136"/>
    </source>
</evidence>
<evidence type="ECO:0000256" key="2">
    <source>
        <dbReference type="ARBA" id="ARBA00022475"/>
    </source>
</evidence>
<sequence>MSVKDIVGRHFSAHAETDVLSGRVRLGLFVAGVVAVLFAPVAQMIHPFWMDLVTHMFIFALFALSLDFVFGYAGLLSFGHAAMFGAGGYAAALLIQNVTSSALLVLPAAVIIGAIVAAIIGWLSVSARGIYFAMLTLAFAQLFYTIAFNDIPAMLLGVDAVTNGDNGLVGITSLTLFGMDTGSLMSYYYLALVILAGMLALVTRLANSPFGRVLQAIRENEDRVAFIGYNVDRYKIVAFTISGAMAGLAGGLWVPFNSTATTSMLHWTTSGELIVMTLLGGMGTLWGPIAGAFLVVFLEDSLSAIGNWEIYLGIVYIVIVIFAPRGLAGIFQTVRSNPHPKVLLSRVRSALVTYREKVFS</sequence>
<keyword evidence="5 6" id="KW-0472">Membrane</keyword>
<dbReference type="CDD" id="cd06581">
    <property type="entry name" value="TM_PBP1_LivM_like"/>
    <property type="match status" value="1"/>
</dbReference>
<feature type="transmembrane region" description="Helical" evidence="6">
    <location>
        <begin position="310"/>
        <end position="331"/>
    </location>
</feature>
<accession>A0AAW4PVL0</accession>
<reference evidence="7 8" key="1">
    <citation type="submission" date="2021-06" db="EMBL/GenBank/DDBJ databases">
        <title>Halomicroarcula sp. a new haloarchaeum isolated from saline soil.</title>
        <authorList>
            <person name="Duran-Viseras A."/>
            <person name="Sanchez-Porro C."/>
            <person name="Ventosa A."/>
        </authorList>
    </citation>
    <scope>NUCLEOTIDE SEQUENCE [LARGE SCALE GENOMIC DNA]</scope>
    <source>
        <strain evidence="7 8">F13</strain>
    </source>
</reference>
<dbReference type="InterPro" id="IPR001851">
    <property type="entry name" value="ABC_transp_permease"/>
</dbReference>
<keyword evidence="8" id="KW-1185">Reference proteome</keyword>
<evidence type="ECO:0000256" key="1">
    <source>
        <dbReference type="ARBA" id="ARBA00004651"/>
    </source>
</evidence>
<proteinExistence type="predicted"/>
<feature type="transmembrane region" description="Helical" evidence="6">
    <location>
        <begin position="187"/>
        <end position="206"/>
    </location>
</feature>
<feature type="transmembrane region" description="Helical" evidence="6">
    <location>
        <begin position="101"/>
        <end position="123"/>
    </location>
</feature>
<dbReference type="GO" id="GO:0005886">
    <property type="term" value="C:plasma membrane"/>
    <property type="evidence" value="ECO:0007669"/>
    <property type="project" value="UniProtKB-SubCell"/>
</dbReference>
<evidence type="ECO:0000256" key="4">
    <source>
        <dbReference type="ARBA" id="ARBA00022989"/>
    </source>
</evidence>
<organism evidence="7 8">
    <name type="scientific">Haloarcula rubra</name>
    <dbReference type="NCBI Taxonomy" id="2487747"/>
    <lineage>
        <taxon>Archaea</taxon>
        <taxon>Methanobacteriati</taxon>
        <taxon>Methanobacteriota</taxon>
        <taxon>Stenosarchaea group</taxon>
        <taxon>Halobacteria</taxon>
        <taxon>Halobacteriales</taxon>
        <taxon>Haloarculaceae</taxon>
        <taxon>Haloarcula</taxon>
    </lineage>
</organism>
<keyword evidence="3 6" id="KW-0812">Transmembrane</keyword>
<dbReference type="EMBL" id="RKLR01000012">
    <property type="protein sequence ID" value="MBX0325330.1"/>
    <property type="molecule type" value="Genomic_DNA"/>
</dbReference>
<protein>
    <submittedName>
        <fullName evidence="7">Branched-chain amino acid ABC transporter permease</fullName>
    </submittedName>
</protein>
<evidence type="ECO:0000313" key="7">
    <source>
        <dbReference type="EMBL" id="MBX0325330.1"/>
    </source>
</evidence>
<feature type="transmembrane region" description="Helical" evidence="6">
    <location>
        <begin position="130"/>
        <end position="148"/>
    </location>
</feature>
<dbReference type="RefSeq" id="WP_220620189.1">
    <property type="nucleotide sequence ID" value="NZ_RKLR01000012.1"/>
</dbReference>
<keyword evidence="4 6" id="KW-1133">Transmembrane helix</keyword>
<keyword evidence="2" id="KW-1003">Cell membrane</keyword>
<evidence type="ECO:0000313" key="8">
    <source>
        <dbReference type="Proteomes" id="UP001430377"/>
    </source>
</evidence>
<comment type="subcellular location">
    <subcellularLocation>
        <location evidence="1">Cell membrane</location>
        <topology evidence="1">Multi-pass membrane protein</topology>
    </subcellularLocation>
</comment>
<dbReference type="InterPro" id="IPR043428">
    <property type="entry name" value="LivM-like"/>
</dbReference>
<comment type="caution">
    <text evidence="7">The sequence shown here is derived from an EMBL/GenBank/DDBJ whole genome shotgun (WGS) entry which is preliminary data.</text>
</comment>
<gene>
    <name evidence="7" type="ORF">EGH21_20085</name>
</gene>
<feature type="transmembrane region" description="Helical" evidence="6">
    <location>
        <begin position="236"/>
        <end position="254"/>
    </location>
</feature>
<dbReference type="AlphaFoldDB" id="A0AAW4PVL0"/>
<feature type="transmembrane region" description="Helical" evidence="6">
    <location>
        <begin position="274"/>
        <end position="298"/>
    </location>
</feature>
<dbReference type="PANTHER" id="PTHR30482:SF17">
    <property type="entry name" value="ABC TRANSPORTER ATP-BINDING PROTEIN"/>
    <property type="match status" value="1"/>
</dbReference>
<feature type="transmembrane region" description="Helical" evidence="6">
    <location>
        <begin position="26"/>
        <end position="46"/>
    </location>
</feature>
<evidence type="ECO:0000256" key="6">
    <source>
        <dbReference type="SAM" id="Phobius"/>
    </source>
</evidence>
<dbReference type="GO" id="GO:0015658">
    <property type="term" value="F:branched-chain amino acid transmembrane transporter activity"/>
    <property type="evidence" value="ECO:0007669"/>
    <property type="project" value="InterPro"/>
</dbReference>
<dbReference type="Proteomes" id="UP001430377">
    <property type="component" value="Unassembled WGS sequence"/>
</dbReference>
<dbReference type="PANTHER" id="PTHR30482">
    <property type="entry name" value="HIGH-AFFINITY BRANCHED-CHAIN AMINO ACID TRANSPORT SYSTEM PERMEASE"/>
    <property type="match status" value="1"/>
</dbReference>
<evidence type="ECO:0000256" key="3">
    <source>
        <dbReference type="ARBA" id="ARBA00022692"/>
    </source>
</evidence>
<dbReference type="Pfam" id="PF02653">
    <property type="entry name" value="BPD_transp_2"/>
    <property type="match status" value="1"/>
</dbReference>
<name>A0AAW4PVL0_9EURY</name>